<dbReference type="InterPro" id="IPR050951">
    <property type="entry name" value="Retrovirus_Pol_polyprotein"/>
</dbReference>
<evidence type="ECO:0000256" key="4">
    <source>
        <dbReference type="ARBA" id="ARBA00022695"/>
    </source>
</evidence>
<keyword evidence="2" id="KW-0645">Protease</keyword>
<feature type="domain" description="Reverse transcriptase" evidence="11">
    <location>
        <begin position="1658"/>
        <end position="1837"/>
    </location>
</feature>
<feature type="region of interest" description="Disordered" evidence="10">
    <location>
        <begin position="327"/>
        <end position="362"/>
    </location>
</feature>
<protein>
    <recommendedName>
        <fullName evidence="1">RNA-directed DNA polymerase</fullName>
        <ecNumber evidence="1">2.7.7.49</ecNumber>
    </recommendedName>
</protein>
<evidence type="ECO:0000256" key="6">
    <source>
        <dbReference type="ARBA" id="ARBA00022759"/>
    </source>
</evidence>
<accession>A0A388LU60</accession>
<dbReference type="GO" id="GO:0003676">
    <property type="term" value="F:nucleic acid binding"/>
    <property type="evidence" value="ECO:0007669"/>
    <property type="project" value="InterPro"/>
</dbReference>
<dbReference type="Gene3D" id="3.10.10.10">
    <property type="entry name" value="HIV Type 1 Reverse Transcriptase, subunit A, domain 1"/>
    <property type="match status" value="2"/>
</dbReference>
<keyword evidence="9" id="KW-0511">Multifunctional enzyme</keyword>
<feature type="compositionally biased region" description="Pro residues" evidence="10">
    <location>
        <begin position="270"/>
        <end position="286"/>
    </location>
</feature>
<dbReference type="Gene3D" id="3.30.70.270">
    <property type="match status" value="4"/>
</dbReference>
<dbReference type="InterPro" id="IPR043128">
    <property type="entry name" value="Rev_trsase/Diguanyl_cyclase"/>
</dbReference>
<dbReference type="EMBL" id="BFEA01000535">
    <property type="protein sequence ID" value="GBG85801.1"/>
    <property type="molecule type" value="Genomic_DNA"/>
</dbReference>
<dbReference type="InterPro" id="IPR041588">
    <property type="entry name" value="Integrase_H2C2"/>
</dbReference>
<dbReference type="CDD" id="cd01647">
    <property type="entry name" value="RT_LTR"/>
    <property type="match status" value="2"/>
</dbReference>
<feature type="compositionally biased region" description="Polar residues" evidence="10">
    <location>
        <begin position="1953"/>
        <end position="1965"/>
    </location>
</feature>
<dbReference type="Proteomes" id="UP000265515">
    <property type="component" value="Unassembled WGS sequence"/>
</dbReference>
<evidence type="ECO:0000256" key="7">
    <source>
        <dbReference type="ARBA" id="ARBA00022801"/>
    </source>
</evidence>
<keyword evidence="7" id="KW-0378">Hydrolase</keyword>
<evidence type="ECO:0000313" key="12">
    <source>
        <dbReference type="EMBL" id="GBG85801.1"/>
    </source>
</evidence>
<dbReference type="InterPro" id="IPR041577">
    <property type="entry name" value="RT_RNaseH_2"/>
</dbReference>
<dbReference type="SUPFAM" id="SSF56672">
    <property type="entry name" value="DNA/RNA polymerases"/>
    <property type="match status" value="3"/>
</dbReference>
<dbReference type="InterPro" id="IPR043502">
    <property type="entry name" value="DNA/RNA_pol_sf"/>
</dbReference>
<feature type="region of interest" description="Disordered" evidence="10">
    <location>
        <begin position="1291"/>
        <end position="1313"/>
    </location>
</feature>
<evidence type="ECO:0000256" key="1">
    <source>
        <dbReference type="ARBA" id="ARBA00012493"/>
    </source>
</evidence>
<dbReference type="FunFam" id="3.30.70.270:FF:000020">
    <property type="entry name" value="Transposon Tf2-6 polyprotein-like Protein"/>
    <property type="match status" value="2"/>
</dbReference>
<dbReference type="Pfam" id="PF17921">
    <property type="entry name" value="Integrase_H2C2"/>
    <property type="match status" value="1"/>
</dbReference>
<evidence type="ECO:0000256" key="9">
    <source>
        <dbReference type="ARBA" id="ARBA00023268"/>
    </source>
</evidence>
<proteinExistence type="predicted"/>
<feature type="domain" description="Reverse transcriptase" evidence="11">
    <location>
        <begin position="438"/>
        <end position="617"/>
    </location>
</feature>
<feature type="region of interest" description="Disordered" evidence="10">
    <location>
        <begin position="1926"/>
        <end position="2014"/>
    </location>
</feature>
<organism evidence="12 13">
    <name type="scientific">Chara braunii</name>
    <name type="common">Braun's stonewort</name>
    <dbReference type="NCBI Taxonomy" id="69332"/>
    <lineage>
        <taxon>Eukaryota</taxon>
        <taxon>Viridiplantae</taxon>
        <taxon>Streptophyta</taxon>
        <taxon>Charophyceae</taxon>
        <taxon>Charales</taxon>
        <taxon>Characeae</taxon>
        <taxon>Chara</taxon>
    </lineage>
</organism>
<dbReference type="Pfam" id="PF00078">
    <property type="entry name" value="RVT_1"/>
    <property type="match status" value="2"/>
</dbReference>
<gene>
    <name evidence="12" type="ORF">CBR_g40610</name>
</gene>
<evidence type="ECO:0000256" key="10">
    <source>
        <dbReference type="SAM" id="MobiDB-lite"/>
    </source>
</evidence>
<evidence type="ECO:0000256" key="8">
    <source>
        <dbReference type="ARBA" id="ARBA00022918"/>
    </source>
</evidence>
<keyword evidence="6" id="KW-0255">Endonuclease</keyword>
<reference evidence="12 13" key="1">
    <citation type="journal article" date="2018" name="Cell">
        <title>The Chara Genome: Secondary Complexity and Implications for Plant Terrestrialization.</title>
        <authorList>
            <person name="Nishiyama T."/>
            <person name="Sakayama H."/>
            <person name="Vries J.D."/>
            <person name="Buschmann H."/>
            <person name="Saint-Marcoux D."/>
            <person name="Ullrich K.K."/>
            <person name="Haas F.B."/>
            <person name="Vanderstraeten L."/>
            <person name="Becker D."/>
            <person name="Lang D."/>
            <person name="Vosolsobe S."/>
            <person name="Rombauts S."/>
            <person name="Wilhelmsson P.K.I."/>
            <person name="Janitza P."/>
            <person name="Kern R."/>
            <person name="Heyl A."/>
            <person name="Rumpler F."/>
            <person name="Villalobos L.I.A.C."/>
            <person name="Clay J.M."/>
            <person name="Skokan R."/>
            <person name="Toyoda A."/>
            <person name="Suzuki Y."/>
            <person name="Kagoshima H."/>
            <person name="Schijlen E."/>
            <person name="Tajeshwar N."/>
            <person name="Catarino B."/>
            <person name="Hetherington A.J."/>
            <person name="Saltykova A."/>
            <person name="Bonnot C."/>
            <person name="Breuninger H."/>
            <person name="Symeonidi A."/>
            <person name="Radhakrishnan G.V."/>
            <person name="Van Nieuwerburgh F."/>
            <person name="Deforce D."/>
            <person name="Chang C."/>
            <person name="Karol K.G."/>
            <person name="Hedrich R."/>
            <person name="Ulvskov P."/>
            <person name="Glockner G."/>
            <person name="Delwiche C.F."/>
            <person name="Petrasek J."/>
            <person name="Van de Peer Y."/>
            <person name="Friml J."/>
            <person name="Beilby M."/>
            <person name="Dolan L."/>
            <person name="Kohara Y."/>
            <person name="Sugano S."/>
            <person name="Fujiyama A."/>
            <person name="Delaux P.-M."/>
            <person name="Quint M."/>
            <person name="TheiBen G."/>
            <person name="Hagemann M."/>
            <person name="Harholt J."/>
            <person name="Dunand C."/>
            <person name="Zachgo S."/>
            <person name="Langdale J."/>
            <person name="Maumus F."/>
            <person name="Straeten D.V.D."/>
            <person name="Gould S.B."/>
            <person name="Rensing S.A."/>
        </authorList>
    </citation>
    <scope>NUCLEOTIDE SEQUENCE [LARGE SCALE GENOMIC DNA]</scope>
    <source>
        <strain evidence="12 13">S276</strain>
    </source>
</reference>
<dbReference type="Pfam" id="PF17917">
    <property type="entry name" value="RT_RNaseH"/>
    <property type="match status" value="1"/>
</dbReference>
<comment type="caution">
    <text evidence="12">The sequence shown here is derived from an EMBL/GenBank/DDBJ whole genome shotgun (WGS) entry which is preliminary data.</text>
</comment>
<evidence type="ECO:0000256" key="2">
    <source>
        <dbReference type="ARBA" id="ARBA00022670"/>
    </source>
</evidence>
<dbReference type="InterPro" id="IPR041373">
    <property type="entry name" value="RT_RNaseH"/>
</dbReference>
<sequence length="2036" mass="230455">MDYQVAYHGVVDGDTILILERVHLRDAAVGMEPWGSSPEGRSMTRTYDINLNGRMVLRVGFGFSYLRGSLVALRFCMRRFGEVILVGEPAEGKDILLCILKALVTALATEHQGFIVPTAGWDVAIEDPLSRQDLWGEIKEYEALWDSGSQGDFIHPHVVKEARLPTTGSPSPISVSLGDDKTQRFFDQTVTDLPFFLTLESTDRSPAFRRHRSSAHFDVMETGYDFILGTLWSRRFRSTEVDWATNTLVLKTKCGQMYRVPFIGTTTTPRPDPPPPEPSVPTPPPSITVTSPQQFAHFIRLDDVTFFMVNVKNLLHYDPPCPDAELIPLEPDPPSISMAPISTSVPPPSVESTPPSRADTDDEELARYTADLEPAVRDLIREYHNVFPSSFSYAGIPPMHDVEHSIQLVSDYRVHHQTPYRLSIPEATELKRQLEELLRLGFIKPSNSPWGAPILFARKADGTLRLCIDYRGLNRYTVKNNYPMPRSHELFDRLADNRFFTKIDLRRGYHQIRVAAADQPKTALRSRFGHYEFTVMPFGLTNAPATLHRAMNDIFRDILEQYVLVYLDDIPVYSRTLEEHLRRLRDVLDRLRRHGFYAKLSKCRFAQHKVDFLGHYVFDQGLHMDDAKITAIAEWPAPTSAKQLRSFLGLTSYYSNFIRGYARYSYVLTSTLLRKNPPWAWTPLHEDAFLALKKAVTCAPVLHLPDFDRPFILTTDAPDFAVGVVLSQVFPSSPDSSHPRIPRVPPPTPTTASRLTPTRPTTDKPSTDYSPTIAEDGTVESRSGDCPIAFYSRQLLPAEINYTADEREVLAVVYAARHWRHYLHGAPFTIQLSSISVTIVHHSVIDEFRTQYCHCPDYRDIHATLRSGKTVPNYSLGDNGLVYWHGSQGTREPRICVPSTGQLRVRAVAKFHDPAAAGHMGFHKTLARVSRLYVWPKPKDFVKDYAAECPTCQDVNSANHLPYGLLQPLPIPEGRWQSISMDFIGPLRPLTPCGHDAILVVVDRFTKRARFVPCRYAISAREVADIVFDRVVRDHGLPLSIISDRLRPAAQSSLPLTAMSGPFPVQAGTQPSGTSVAAAQTIASSSSGPAAGATPQPQQFVPPQGHQQSPCYPKTPMKPPLAFSGEKKDEELNTWLRTLPMWVRAKRTLQEEEVITAASYLEGKTAKWLDGIVAKAGFGRCMADWGKTLTLEEFLDMVEARWHNPQQAQIATDAMLRLDQRKYKSVRELTCTVENLIVVPGIRYDDQVLLTMFLRCPPENLRTLLASEARLEYHSFETFSRKALDLEAALGSAQPTPVDGRKKKSPQEWKKKGSRLMMVESDGTQTEIEELTDLMDGSEYDGEEVAEGSTLDAVVKTRAGGRGRGHQKSQGQTASNQSKVADWVRQVLIRMCGGTAECVVLASNVVNMETPSTSARTQRGPRGEHFVVEVAEGGRKCGAFVDIGSTRNYISRDCLERLHLKDRVQHLCRPVASTLANKERMVVTDYIQDVVCTFSYGGGELNHKISFLVSNDLPFDMLLGMHYLEVAKPQFDWDKKVLKHKLQDGRTVRLAKYKASSLIESYGCLCASAFYSYYKQNQAEGMYLVYVSEKGEAVKTPPEIEHVVAKFHDLFKEPTGVVDREIVHTIEIIPGSKTPKGRIYRMAPTELDELRRQLKELTEKGWIRPSTSPFGSPVLFVPKKGGTLRMCIDYKGLNAITVKNAEPLPRIDDLLDKVQGCKYYSKINLKFGYHQIAIRPEDQQKTAFHTRYSLYEFVVMPFGLCNAPGTFQHAMNTIFHDYLDKFVVVYLDDILIFSKSVKEHAQHIETVLSLLRQHKYKVNLEKCEFGRTRILYLGHEVSAEGIRPEDAKVASIRDWPRPQTVTEVRSFLGMCGYYRNFVKNYSTIASPLTDLTRLDTPWDWSDECEAAFKRLKHALMNHEMDPVNGVYGKDSAPDTWRYGTETPKFRTPPSPKPQQGRSERSTQPYTLKEQAKIDAKLTKQKGKKAERLRKEEEMEKKLEEEEKQLEEEKKKVEERMRKEMEEEARKIVEEEEIDSR</sequence>
<dbReference type="Gene3D" id="2.40.70.10">
    <property type="entry name" value="Acid Proteases"/>
    <property type="match status" value="2"/>
</dbReference>
<dbReference type="CDD" id="cd00303">
    <property type="entry name" value="retropepsin_like"/>
    <property type="match status" value="2"/>
</dbReference>
<dbReference type="Gramene" id="GBG85801">
    <property type="protein sequence ID" value="GBG85801"/>
    <property type="gene ID" value="CBR_g40610"/>
</dbReference>
<dbReference type="GO" id="GO:0003964">
    <property type="term" value="F:RNA-directed DNA polymerase activity"/>
    <property type="evidence" value="ECO:0007669"/>
    <property type="project" value="UniProtKB-KW"/>
</dbReference>
<dbReference type="PROSITE" id="PS50878">
    <property type="entry name" value="RT_POL"/>
    <property type="match status" value="2"/>
</dbReference>
<dbReference type="GO" id="GO:0004519">
    <property type="term" value="F:endonuclease activity"/>
    <property type="evidence" value="ECO:0007669"/>
    <property type="project" value="UniProtKB-KW"/>
</dbReference>
<keyword evidence="8" id="KW-0695">RNA-directed DNA polymerase</keyword>
<evidence type="ECO:0000259" key="11">
    <source>
        <dbReference type="PROSITE" id="PS50878"/>
    </source>
</evidence>
<feature type="compositionally biased region" description="Basic and acidic residues" evidence="10">
    <location>
        <begin position="1969"/>
        <end position="2014"/>
    </location>
</feature>
<dbReference type="GO" id="GO:0006508">
    <property type="term" value="P:proteolysis"/>
    <property type="evidence" value="ECO:0007669"/>
    <property type="project" value="UniProtKB-KW"/>
</dbReference>
<feature type="region of interest" description="Disordered" evidence="10">
    <location>
        <begin position="1078"/>
        <end position="1126"/>
    </location>
</feature>
<dbReference type="InterPro" id="IPR012337">
    <property type="entry name" value="RNaseH-like_sf"/>
</dbReference>
<keyword evidence="13" id="KW-1185">Reference proteome</keyword>
<dbReference type="PANTHER" id="PTHR37984">
    <property type="entry name" value="PROTEIN CBG26694"/>
    <property type="match status" value="1"/>
</dbReference>
<feature type="compositionally biased region" description="Low complexity" evidence="10">
    <location>
        <begin position="1083"/>
        <end position="1099"/>
    </location>
</feature>
<evidence type="ECO:0000256" key="5">
    <source>
        <dbReference type="ARBA" id="ARBA00022722"/>
    </source>
</evidence>
<dbReference type="GO" id="GO:0008233">
    <property type="term" value="F:peptidase activity"/>
    <property type="evidence" value="ECO:0007669"/>
    <property type="project" value="UniProtKB-KW"/>
</dbReference>
<evidence type="ECO:0000256" key="3">
    <source>
        <dbReference type="ARBA" id="ARBA00022679"/>
    </source>
</evidence>
<keyword evidence="3" id="KW-0808">Transferase</keyword>
<dbReference type="InterPro" id="IPR000477">
    <property type="entry name" value="RT_dom"/>
</dbReference>
<dbReference type="Gene3D" id="1.10.340.70">
    <property type="match status" value="1"/>
</dbReference>
<dbReference type="Gene3D" id="3.30.420.10">
    <property type="entry name" value="Ribonuclease H-like superfamily/Ribonuclease H"/>
    <property type="match status" value="1"/>
</dbReference>
<dbReference type="InterPro" id="IPR036397">
    <property type="entry name" value="RNaseH_sf"/>
</dbReference>
<name>A0A388LU60_CHABU</name>
<feature type="region of interest" description="Disordered" evidence="10">
    <location>
        <begin position="731"/>
        <end position="780"/>
    </location>
</feature>
<dbReference type="PANTHER" id="PTHR37984:SF5">
    <property type="entry name" value="PROTEIN NYNRIN-LIKE"/>
    <property type="match status" value="1"/>
</dbReference>
<dbReference type="EC" id="2.7.7.49" evidence="1"/>
<feature type="region of interest" description="Disordered" evidence="10">
    <location>
        <begin position="264"/>
        <end position="289"/>
    </location>
</feature>
<keyword evidence="5" id="KW-0540">Nuclease</keyword>
<dbReference type="InterPro" id="IPR021109">
    <property type="entry name" value="Peptidase_aspartic_dom_sf"/>
</dbReference>
<evidence type="ECO:0000313" key="13">
    <source>
        <dbReference type="Proteomes" id="UP000265515"/>
    </source>
</evidence>
<dbReference type="SUPFAM" id="SSF53098">
    <property type="entry name" value="Ribonuclease H-like"/>
    <property type="match status" value="1"/>
</dbReference>
<dbReference type="FunFam" id="3.10.10.10:FF:000007">
    <property type="entry name" value="Retrovirus-related Pol polyprotein from transposon 17.6-like Protein"/>
    <property type="match status" value="1"/>
</dbReference>
<dbReference type="Pfam" id="PF17919">
    <property type="entry name" value="RT_RNaseH_2"/>
    <property type="match status" value="1"/>
</dbReference>
<keyword evidence="4" id="KW-0548">Nucleotidyltransferase</keyword>